<dbReference type="InterPro" id="IPR001969">
    <property type="entry name" value="Aspartic_peptidase_AS"/>
</dbReference>
<dbReference type="SUPFAM" id="SSF50630">
    <property type="entry name" value="Acid proteases"/>
    <property type="match status" value="1"/>
</dbReference>
<dbReference type="Pfam" id="PF23055">
    <property type="entry name" value="DUF7041"/>
    <property type="match status" value="1"/>
</dbReference>
<feature type="region of interest" description="Disordered" evidence="2">
    <location>
        <begin position="147"/>
        <end position="180"/>
    </location>
</feature>
<dbReference type="PANTHER" id="PTHR33327:SF3">
    <property type="entry name" value="RNA-DIRECTED DNA POLYMERASE"/>
    <property type="match status" value="1"/>
</dbReference>
<gene>
    <name evidence="4" type="ORF">KPH14_012852</name>
</gene>
<protein>
    <recommendedName>
        <fullName evidence="3">Peptidase A2 domain-containing protein</fullName>
    </recommendedName>
</protein>
<dbReference type="InterPro" id="IPR021109">
    <property type="entry name" value="Peptidase_aspartic_dom_sf"/>
</dbReference>
<dbReference type="GO" id="GO:0006508">
    <property type="term" value="P:proteolysis"/>
    <property type="evidence" value="ECO:0007669"/>
    <property type="project" value="InterPro"/>
</dbReference>
<evidence type="ECO:0000259" key="3">
    <source>
        <dbReference type="PROSITE" id="PS50175"/>
    </source>
</evidence>
<dbReference type="Proteomes" id="UP001258017">
    <property type="component" value="Unassembled WGS sequence"/>
</dbReference>
<dbReference type="AlphaFoldDB" id="A0AAD9RE44"/>
<evidence type="ECO:0000313" key="5">
    <source>
        <dbReference type="Proteomes" id="UP001258017"/>
    </source>
</evidence>
<dbReference type="InterPro" id="IPR055469">
    <property type="entry name" value="DUF7041"/>
</dbReference>
<dbReference type="EMBL" id="JAIFRP010000672">
    <property type="protein sequence ID" value="KAK2578067.1"/>
    <property type="molecule type" value="Genomic_DNA"/>
</dbReference>
<organism evidence="4 5">
    <name type="scientific">Odynerus spinipes</name>
    <dbReference type="NCBI Taxonomy" id="1348599"/>
    <lineage>
        <taxon>Eukaryota</taxon>
        <taxon>Metazoa</taxon>
        <taxon>Ecdysozoa</taxon>
        <taxon>Arthropoda</taxon>
        <taxon>Hexapoda</taxon>
        <taxon>Insecta</taxon>
        <taxon>Pterygota</taxon>
        <taxon>Neoptera</taxon>
        <taxon>Endopterygota</taxon>
        <taxon>Hymenoptera</taxon>
        <taxon>Apocrita</taxon>
        <taxon>Aculeata</taxon>
        <taxon>Vespoidea</taxon>
        <taxon>Vespidae</taxon>
        <taxon>Eumeninae</taxon>
        <taxon>Odynerus</taxon>
    </lineage>
</organism>
<reference evidence="4" key="2">
    <citation type="journal article" date="2023" name="Commun. Biol.">
        <title>Intrasexual cuticular hydrocarbon dimorphism in a wasp sheds light on hydrocarbon biosynthesis genes in Hymenoptera.</title>
        <authorList>
            <person name="Moris V.C."/>
            <person name="Podsiadlowski L."/>
            <person name="Martin S."/>
            <person name="Oeyen J.P."/>
            <person name="Donath A."/>
            <person name="Petersen M."/>
            <person name="Wilbrandt J."/>
            <person name="Misof B."/>
            <person name="Liedtke D."/>
            <person name="Thamm M."/>
            <person name="Scheiner R."/>
            <person name="Schmitt T."/>
            <person name="Niehuis O."/>
        </authorList>
    </citation>
    <scope>NUCLEOTIDE SEQUENCE</scope>
    <source>
        <strain evidence="4">GBR_01_08_01A</strain>
    </source>
</reference>
<keyword evidence="5" id="KW-1185">Reference proteome</keyword>
<name>A0AAD9RE44_9HYME</name>
<dbReference type="PROSITE" id="PS00141">
    <property type="entry name" value="ASP_PROTEASE"/>
    <property type="match status" value="1"/>
</dbReference>
<dbReference type="GO" id="GO:0004190">
    <property type="term" value="F:aspartic-type endopeptidase activity"/>
    <property type="evidence" value="ECO:0007669"/>
    <property type="project" value="InterPro"/>
</dbReference>
<evidence type="ECO:0000256" key="1">
    <source>
        <dbReference type="ARBA" id="ARBA00022801"/>
    </source>
</evidence>
<sequence>MTTVADILENPPATGKYEHLRQALIKRFSNSQEKQLRTLLSSIELGDKKPSHLLREMQSLAGENATEGLLRTLWLQRLPTRVQELLLLLEDTDLGKLAECADKLHEHPITVGVRQAPYVAAVDTPAQGLMHIEIEALTRPVAALTSRLDKQMRRGRSKSCNRSRDRYPRSRSKSQSQRVTGRQCYYHRRFGARALKCEPPCSAQLKTTRETNRAIVDRTTGWTFLVDTGADVSILPVGILQYKPASTTSLLYAVDGNRVRTYYIIFTLNLGLRRPIRGQFIIAGVTNPVIGADILKEHGLIVDLQGKRLIDNMTGLMVNGFCSQTHHVTTMSLDLSTPFHRVLAEYPSLTSQTPAGQVKTHGV</sequence>
<feature type="non-terminal residue" evidence="4">
    <location>
        <position position="1"/>
    </location>
</feature>
<evidence type="ECO:0000313" key="4">
    <source>
        <dbReference type="EMBL" id="KAK2578067.1"/>
    </source>
</evidence>
<dbReference type="Gene3D" id="2.40.70.10">
    <property type="entry name" value="Acid Proteases"/>
    <property type="match status" value="1"/>
</dbReference>
<dbReference type="PANTHER" id="PTHR33327">
    <property type="entry name" value="ENDONUCLEASE"/>
    <property type="match status" value="1"/>
</dbReference>
<proteinExistence type="predicted"/>
<reference evidence="4" key="1">
    <citation type="submission" date="2021-08" db="EMBL/GenBank/DDBJ databases">
        <authorList>
            <person name="Misof B."/>
            <person name="Oliver O."/>
            <person name="Podsiadlowski L."/>
            <person name="Donath A."/>
            <person name="Peters R."/>
            <person name="Mayer C."/>
            <person name="Rust J."/>
            <person name="Gunkel S."/>
            <person name="Lesny P."/>
            <person name="Martin S."/>
            <person name="Oeyen J.P."/>
            <person name="Petersen M."/>
            <person name="Panagiotis P."/>
            <person name="Wilbrandt J."/>
            <person name="Tanja T."/>
        </authorList>
    </citation>
    <scope>NUCLEOTIDE SEQUENCE</scope>
    <source>
        <strain evidence="4">GBR_01_08_01A</strain>
        <tissue evidence="4">Thorax + abdomen</tissue>
    </source>
</reference>
<feature type="domain" description="Peptidase A2" evidence="3">
    <location>
        <begin position="222"/>
        <end position="294"/>
    </location>
</feature>
<dbReference type="PROSITE" id="PS50175">
    <property type="entry name" value="ASP_PROT_RETROV"/>
    <property type="match status" value="1"/>
</dbReference>
<keyword evidence="1" id="KW-0378">Hydrolase</keyword>
<comment type="caution">
    <text evidence="4">The sequence shown here is derived from an EMBL/GenBank/DDBJ whole genome shotgun (WGS) entry which is preliminary data.</text>
</comment>
<dbReference type="InterPro" id="IPR001995">
    <property type="entry name" value="Peptidase_A2_cat"/>
</dbReference>
<accession>A0AAD9RE44</accession>
<evidence type="ECO:0000256" key="2">
    <source>
        <dbReference type="SAM" id="MobiDB-lite"/>
    </source>
</evidence>